<gene>
    <name evidence="1" type="ORF">PR048_005410</name>
</gene>
<evidence type="ECO:0000313" key="1">
    <source>
        <dbReference type="EMBL" id="KAJ8892829.1"/>
    </source>
</evidence>
<dbReference type="EMBL" id="JARBHB010000002">
    <property type="protein sequence ID" value="KAJ8892829.1"/>
    <property type="molecule type" value="Genomic_DNA"/>
</dbReference>
<keyword evidence="2" id="KW-1185">Reference proteome</keyword>
<organism evidence="1 2">
    <name type="scientific">Dryococelus australis</name>
    <dbReference type="NCBI Taxonomy" id="614101"/>
    <lineage>
        <taxon>Eukaryota</taxon>
        <taxon>Metazoa</taxon>
        <taxon>Ecdysozoa</taxon>
        <taxon>Arthropoda</taxon>
        <taxon>Hexapoda</taxon>
        <taxon>Insecta</taxon>
        <taxon>Pterygota</taxon>
        <taxon>Neoptera</taxon>
        <taxon>Polyneoptera</taxon>
        <taxon>Phasmatodea</taxon>
        <taxon>Verophasmatodea</taxon>
        <taxon>Anareolatae</taxon>
        <taxon>Phasmatidae</taxon>
        <taxon>Eurycanthinae</taxon>
        <taxon>Dryococelus</taxon>
    </lineage>
</organism>
<proteinExistence type="predicted"/>
<dbReference type="Proteomes" id="UP001159363">
    <property type="component" value="Chromosome 2"/>
</dbReference>
<name>A0ABQ9I858_9NEOP</name>
<protein>
    <submittedName>
        <fullName evidence="1">Uncharacterized protein</fullName>
    </submittedName>
</protein>
<comment type="caution">
    <text evidence="1">The sequence shown here is derived from an EMBL/GenBank/DDBJ whole genome shotgun (WGS) entry which is preliminary data.</text>
</comment>
<accession>A0ABQ9I858</accession>
<evidence type="ECO:0000313" key="2">
    <source>
        <dbReference type="Proteomes" id="UP001159363"/>
    </source>
</evidence>
<reference evidence="1 2" key="1">
    <citation type="submission" date="2023-02" db="EMBL/GenBank/DDBJ databases">
        <title>LHISI_Scaffold_Assembly.</title>
        <authorList>
            <person name="Stuart O.P."/>
            <person name="Cleave R."/>
            <person name="Magrath M.J.L."/>
            <person name="Mikheyev A.S."/>
        </authorList>
    </citation>
    <scope>NUCLEOTIDE SEQUENCE [LARGE SCALE GENOMIC DNA]</scope>
    <source>
        <strain evidence="1">Daus_M_001</strain>
        <tissue evidence="1">Leg muscle</tissue>
    </source>
</reference>
<sequence>MEGIFIAVEESGAIIDFCVKVRTLVRKDAGKEVGEENRAEKYFTQITFHSLHLRYSSYFCFATKHASLSEQLKLVTEVERTFRDCARDVAFPQAKPSEKEKI</sequence>